<dbReference type="EC" id="4.2.1.96" evidence="4"/>
<dbReference type="Proteomes" id="UP000305939">
    <property type="component" value="Unassembled WGS sequence"/>
</dbReference>
<proteinExistence type="inferred from homology"/>
<dbReference type="SUPFAM" id="SSF55248">
    <property type="entry name" value="PCD-like"/>
    <property type="match status" value="1"/>
</dbReference>
<dbReference type="Gene3D" id="3.30.1360.20">
    <property type="entry name" value="Transcriptional coactivator/pterin dehydratase"/>
    <property type="match status" value="1"/>
</dbReference>
<reference evidence="5 6" key="1">
    <citation type="submission" date="2019-04" db="EMBL/GenBank/DDBJ databases">
        <title>Draft genome sequence of Robertkochia marina CC-AMO-30D.</title>
        <authorList>
            <person name="Hameed A."/>
            <person name="Lin S.-Y."/>
            <person name="Shahina M."/>
            <person name="Lai W.-A."/>
            <person name="Young C.-C."/>
        </authorList>
    </citation>
    <scope>NUCLEOTIDE SEQUENCE [LARGE SCALE GENOMIC DNA]</scope>
    <source>
        <strain evidence="5 6">CC-AMO-30D</strain>
    </source>
</reference>
<dbReference type="Pfam" id="PF01329">
    <property type="entry name" value="Pterin_4a"/>
    <property type="match status" value="1"/>
</dbReference>
<dbReference type="NCBIfam" id="NF002018">
    <property type="entry name" value="PRK00823.1-3"/>
    <property type="match status" value="1"/>
</dbReference>
<evidence type="ECO:0000256" key="1">
    <source>
        <dbReference type="ARBA" id="ARBA00001554"/>
    </source>
</evidence>
<dbReference type="GO" id="GO:0008124">
    <property type="term" value="F:4-alpha-hydroxytetrahydrobiopterin dehydratase activity"/>
    <property type="evidence" value="ECO:0007669"/>
    <property type="project" value="UniProtKB-UniRule"/>
</dbReference>
<protein>
    <recommendedName>
        <fullName evidence="4">Putative pterin-4-alpha-carbinolamine dehydratase</fullName>
        <shortName evidence="4">PHS</shortName>
        <ecNumber evidence="4">4.2.1.96</ecNumber>
    </recommendedName>
    <alternativeName>
        <fullName evidence="4">4-alpha-hydroxy-tetrahydropterin dehydratase</fullName>
    </alternativeName>
    <alternativeName>
        <fullName evidence="4">Pterin carbinolamine dehydratase</fullName>
        <shortName evidence="4">PCD</shortName>
    </alternativeName>
</protein>
<name>A0A4S3LYK4_9FLAO</name>
<evidence type="ECO:0000313" key="6">
    <source>
        <dbReference type="Proteomes" id="UP000305939"/>
    </source>
</evidence>
<dbReference type="AlphaFoldDB" id="A0A4S3LYK4"/>
<organism evidence="5 6">
    <name type="scientific">Robertkochia marina</name>
    <dbReference type="NCBI Taxonomy" id="1227945"/>
    <lineage>
        <taxon>Bacteria</taxon>
        <taxon>Pseudomonadati</taxon>
        <taxon>Bacteroidota</taxon>
        <taxon>Flavobacteriia</taxon>
        <taxon>Flavobacteriales</taxon>
        <taxon>Flavobacteriaceae</taxon>
        <taxon>Robertkochia</taxon>
    </lineage>
</organism>
<dbReference type="GO" id="GO:0006729">
    <property type="term" value="P:tetrahydrobiopterin biosynthetic process"/>
    <property type="evidence" value="ECO:0007669"/>
    <property type="project" value="InterPro"/>
</dbReference>
<dbReference type="RefSeq" id="WP_136336758.1">
    <property type="nucleotide sequence ID" value="NZ_QXMP01000003.1"/>
</dbReference>
<evidence type="ECO:0000313" key="5">
    <source>
        <dbReference type="EMBL" id="THD66688.1"/>
    </source>
</evidence>
<dbReference type="InterPro" id="IPR036428">
    <property type="entry name" value="PCD_sf"/>
</dbReference>
<dbReference type="OrthoDB" id="9794987at2"/>
<evidence type="ECO:0000256" key="2">
    <source>
        <dbReference type="ARBA" id="ARBA00006472"/>
    </source>
</evidence>
<dbReference type="PANTHER" id="PTHR12599">
    <property type="entry name" value="PTERIN-4-ALPHA-CARBINOLAMINE DEHYDRATASE"/>
    <property type="match status" value="1"/>
</dbReference>
<comment type="caution">
    <text evidence="5">The sequence shown here is derived from an EMBL/GenBank/DDBJ whole genome shotgun (WGS) entry which is preliminary data.</text>
</comment>
<keyword evidence="3 4" id="KW-0456">Lyase</keyword>
<keyword evidence="6" id="KW-1185">Reference proteome</keyword>
<dbReference type="PANTHER" id="PTHR12599:SF0">
    <property type="entry name" value="PTERIN-4-ALPHA-CARBINOLAMINE DEHYDRATASE"/>
    <property type="match status" value="1"/>
</dbReference>
<dbReference type="NCBIfam" id="NF002017">
    <property type="entry name" value="PRK00823.1-2"/>
    <property type="match status" value="1"/>
</dbReference>
<comment type="catalytic activity">
    <reaction evidence="1 4">
        <text>(4aS,6R)-4a-hydroxy-L-erythro-5,6,7,8-tetrahydrobiopterin = (6R)-L-erythro-6,7-dihydrobiopterin + H2O</text>
        <dbReference type="Rhea" id="RHEA:11920"/>
        <dbReference type="ChEBI" id="CHEBI:15377"/>
        <dbReference type="ChEBI" id="CHEBI:15642"/>
        <dbReference type="ChEBI" id="CHEBI:43120"/>
        <dbReference type="EC" id="4.2.1.96"/>
    </reaction>
</comment>
<accession>A0A4S3LYK4</accession>
<sequence length="95" mass="11084">MKKLTEQEIEENIKDLQYWDLEEGMLVTSLDFKNFADAFAMMTRIAFEAEANNHHPDWSNVYNNLTIRLTTHDAGGLTDKDFYLARRIEDIINGD</sequence>
<dbReference type="InterPro" id="IPR001533">
    <property type="entry name" value="Pterin_deHydtase"/>
</dbReference>
<comment type="similarity">
    <text evidence="2 4">Belongs to the pterin-4-alpha-carbinolamine dehydratase family.</text>
</comment>
<evidence type="ECO:0000256" key="3">
    <source>
        <dbReference type="ARBA" id="ARBA00023239"/>
    </source>
</evidence>
<dbReference type="EMBL" id="SSMC01000003">
    <property type="protein sequence ID" value="THD66688.1"/>
    <property type="molecule type" value="Genomic_DNA"/>
</dbReference>
<gene>
    <name evidence="5" type="ORF">E7Z59_12955</name>
</gene>
<evidence type="ECO:0000256" key="4">
    <source>
        <dbReference type="HAMAP-Rule" id="MF_00434"/>
    </source>
</evidence>
<dbReference type="HAMAP" id="MF_00434">
    <property type="entry name" value="Pterin_4_alpha"/>
    <property type="match status" value="1"/>
</dbReference>